<dbReference type="Gene3D" id="3.10.25.10">
    <property type="entry name" value="Formyl transferase, C-terminal domain"/>
    <property type="match status" value="1"/>
</dbReference>
<dbReference type="SUPFAM" id="SSF53328">
    <property type="entry name" value="Formyltransferase"/>
    <property type="match status" value="1"/>
</dbReference>
<keyword evidence="7 13" id="KW-0808">Transferase</keyword>
<feature type="binding site" evidence="13">
    <location>
        <begin position="601"/>
        <end position="604"/>
    </location>
    <ligand>
        <name>(6S)-5,6,7,8-tetrahydrofolate</name>
        <dbReference type="ChEBI" id="CHEBI:57453"/>
    </ligand>
</feature>
<dbReference type="AlphaFoldDB" id="A0A9D1E2A0"/>
<sequence>MKKLDLFLLKSFLGPFVMTFFITVFILVMQFLWLYIDELVGKGLSFWVIMEFLGWGSATILPLSMPLATLLASIMTFGNLGENNELLAMKAAGISLQRIFLPLIFVAFGISVAAFFVSNNLIPLAHNKIFTLQYDIARTKDEIKIPTGTFYNGIDGYSIRVNSRNSDTDMMYGVMVYNHTKNKGNISVAVADSGLFRSTPDKKAIVFTLYNGVSYEEDNTRKYRDTTYKLQQVEFDMQEIVIPLENYAFQKSEDERYGNDIMARNLQQLHHDRDSIGALYDKTLSNQREKISYNISLSTPRQLDTAVNKGYEDNFPLDTLAWQSAELELDAVKGAIRSAQKAVQTMQSYDRESLQYTFYLRRIDLESLRKFTLSFACFIFFFIGAPLGAIIRKGGLGTPVIVSALFFVLYWVVDTSGRKLARDGAISPELGAFISTAVLLPIGIFLTWKSTKDSSMFNLDTYILPIKKFFARLSMNKRKETGTTDGMLSRGNRLRIVFMGTPEFAVGPLRALVEGGYNVVGAVTVPDRRIGRGQKVGFSPVKEYAQSVGLPLLQPESLKDEEFLEALRQWNADLFVVVAFRMLPRVVWSMPPKGTFNLHASLLPAYRGAAPINWALINGETRTGVTTFLLDEHIDTGAILFQQEVDILPDEDFGSLYGRLMDAGTELVLRTVDALQRGTAEPMAQDTSAIRPEQAAAPKLSRETGLMDWNRPALNLHNLVRGLSPKPGAHGTVVLDGQELELKIYRTAVLSDSEAVSAGASEDFASAAPGTAYTDHRSCILVRCGEGVLSLIDIQAPAKKRMDVRSFLAGWRGAAV</sequence>
<gene>
    <name evidence="13" type="primary">fmt</name>
    <name evidence="17" type="ORF">IAC94_07825</name>
</gene>
<dbReference type="GO" id="GO:0043190">
    <property type="term" value="C:ATP-binding cassette (ABC) transporter complex"/>
    <property type="evidence" value="ECO:0007669"/>
    <property type="project" value="TreeGrafter"/>
</dbReference>
<evidence type="ECO:0000256" key="14">
    <source>
        <dbReference type="SAM" id="Phobius"/>
    </source>
</evidence>
<evidence type="ECO:0000256" key="10">
    <source>
        <dbReference type="ARBA" id="ARBA00022989"/>
    </source>
</evidence>
<keyword evidence="11 14" id="KW-0472">Membrane</keyword>
<dbReference type="InterPro" id="IPR005794">
    <property type="entry name" value="Fmt"/>
</dbReference>
<dbReference type="InterPro" id="IPR036477">
    <property type="entry name" value="Formyl_transf_N_sf"/>
</dbReference>
<comment type="similarity">
    <text evidence="3 13">Belongs to the Fmt family.</text>
</comment>
<dbReference type="InterPro" id="IPR011034">
    <property type="entry name" value="Formyl_transferase-like_C_sf"/>
</dbReference>
<comment type="caution">
    <text evidence="17">The sequence shown here is derived from an EMBL/GenBank/DDBJ whole genome shotgun (WGS) entry which is preliminary data.</text>
</comment>
<dbReference type="PANTHER" id="PTHR33529:SF6">
    <property type="entry name" value="YJGP_YJGQ FAMILY PERMEASE"/>
    <property type="match status" value="1"/>
</dbReference>
<feature type="transmembrane region" description="Helical" evidence="14">
    <location>
        <begin position="371"/>
        <end position="389"/>
    </location>
</feature>
<dbReference type="PANTHER" id="PTHR33529">
    <property type="entry name" value="SLR0882 PROTEIN-RELATED"/>
    <property type="match status" value="1"/>
</dbReference>
<dbReference type="EMBL" id="DVHI01000096">
    <property type="protein sequence ID" value="HIR63410.1"/>
    <property type="molecule type" value="Genomic_DNA"/>
</dbReference>
<proteinExistence type="inferred from homology"/>
<dbReference type="CDD" id="cd08704">
    <property type="entry name" value="Met_tRNA_FMT_C"/>
    <property type="match status" value="1"/>
</dbReference>
<dbReference type="EC" id="2.1.2.9" evidence="4 13"/>
<dbReference type="Pfam" id="PF02911">
    <property type="entry name" value="Formyl_trans_C"/>
    <property type="match status" value="1"/>
</dbReference>
<dbReference type="Gene3D" id="3.40.50.170">
    <property type="entry name" value="Formyl transferase, N-terminal domain"/>
    <property type="match status" value="1"/>
</dbReference>
<evidence type="ECO:0000256" key="7">
    <source>
        <dbReference type="ARBA" id="ARBA00022679"/>
    </source>
</evidence>
<feature type="transmembrane region" description="Helical" evidence="14">
    <location>
        <begin position="12"/>
        <end position="36"/>
    </location>
</feature>
<dbReference type="InterPro" id="IPR044135">
    <property type="entry name" value="Met-tRNA-FMT_C"/>
</dbReference>
<dbReference type="GO" id="GO:0015920">
    <property type="term" value="P:lipopolysaccharide transport"/>
    <property type="evidence" value="ECO:0007669"/>
    <property type="project" value="TreeGrafter"/>
</dbReference>
<comment type="function">
    <text evidence="1 13">Attaches a formyl group to the free amino group of methionyl-tRNA(fMet). The formyl group appears to play a dual role in the initiator identity of N-formylmethionyl-tRNA by promoting its recognition by IF2 and preventing the misappropriation of this tRNA by the elongation apparatus.</text>
</comment>
<dbReference type="NCBIfam" id="TIGR00460">
    <property type="entry name" value="fmt"/>
    <property type="match status" value="1"/>
</dbReference>
<dbReference type="CDD" id="cd08646">
    <property type="entry name" value="FMT_core_Met-tRNA-FMT_N"/>
    <property type="match status" value="1"/>
</dbReference>
<evidence type="ECO:0000256" key="2">
    <source>
        <dbReference type="ARBA" id="ARBA00004651"/>
    </source>
</evidence>
<evidence type="ECO:0000256" key="12">
    <source>
        <dbReference type="ARBA" id="ARBA00048558"/>
    </source>
</evidence>
<evidence type="ECO:0000259" key="15">
    <source>
        <dbReference type="Pfam" id="PF00551"/>
    </source>
</evidence>
<accession>A0A9D1E2A0</accession>
<evidence type="ECO:0000256" key="13">
    <source>
        <dbReference type="HAMAP-Rule" id="MF_00182"/>
    </source>
</evidence>
<keyword evidence="6" id="KW-1003">Cell membrane</keyword>
<keyword evidence="10 14" id="KW-1133">Transmembrane helix</keyword>
<dbReference type="Pfam" id="PF00551">
    <property type="entry name" value="Formyl_trans_N"/>
    <property type="match status" value="1"/>
</dbReference>
<dbReference type="InterPro" id="IPR005495">
    <property type="entry name" value="LptG/LptF_permease"/>
</dbReference>
<evidence type="ECO:0000256" key="3">
    <source>
        <dbReference type="ARBA" id="ARBA00010699"/>
    </source>
</evidence>
<reference evidence="17" key="1">
    <citation type="submission" date="2020-10" db="EMBL/GenBank/DDBJ databases">
        <authorList>
            <person name="Gilroy R."/>
        </authorList>
    </citation>
    <scope>NUCLEOTIDE SEQUENCE</scope>
    <source>
        <strain evidence="17">ChiHjej13B12-12457</strain>
    </source>
</reference>
<dbReference type="Pfam" id="PF03739">
    <property type="entry name" value="LptF_LptG"/>
    <property type="match status" value="1"/>
</dbReference>
<evidence type="ECO:0000313" key="18">
    <source>
        <dbReference type="Proteomes" id="UP000886744"/>
    </source>
</evidence>
<evidence type="ECO:0000256" key="11">
    <source>
        <dbReference type="ARBA" id="ARBA00023136"/>
    </source>
</evidence>
<dbReference type="InterPro" id="IPR041711">
    <property type="entry name" value="Met-tRNA-FMT_N"/>
</dbReference>
<comment type="subcellular location">
    <subcellularLocation>
        <location evidence="2">Cell membrane</location>
        <topology evidence="2">Multi-pass membrane protein</topology>
    </subcellularLocation>
</comment>
<comment type="catalytic activity">
    <reaction evidence="12 13">
        <text>L-methionyl-tRNA(fMet) + (6R)-10-formyltetrahydrofolate = N-formyl-L-methionyl-tRNA(fMet) + (6S)-5,6,7,8-tetrahydrofolate + H(+)</text>
        <dbReference type="Rhea" id="RHEA:24380"/>
        <dbReference type="Rhea" id="RHEA-COMP:9952"/>
        <dbReference type="Rhea" id="RHEA-COMP:9953"/>
        <dbReference type="ChEBI" id="CHEBI:15378"/>
        <dbReference type="ChEBI" id="CHEBI:57453"/>
        <dbReference type="ChEBI" id="CHEBI:78530"/>
        <dbReference type="ChEBI" id="CHEBI:78844"/>
        <dbReference type="ChEBI" id="CHEBI:195366"/>
        <dbReference type="EC" id="2.1.2.9"/>
    </reaction>
</comment>
<feature type="transmembrane region" description="Helical" evidence="14">
    <location>
        <begin position="396"/>
        <end position="413"/>
    </location>
</feature>
<keyword evidence="9 13" id="KW-0648">Protein biosynthesis</keyword>
<evidence type="ECO:0000256" key="1">
    <source>
        <dbReference type="ARBA" id="ARBA00002606"/>
    </source>
</evidence>
<feature type="domain" description="Formyl transferase C-terminal" evidence="16">
    <location>
        <begin position="699"/>
        <end position="810"/>
    </location>
</feature>
<dbReference type="InterPro" id="IPR005793">
    <property type="entry name" value="Formyl_trans_C"/>
</dbReference>
<evidence type="ECO:0000256" key="5">
    <source>
        <dbReference type="ARBA" id="ARBA00016014"/>
    </source>
</evidence>
<keyword evidence="8 14" id="KW-0812">Transmembrane</keyword>
<dbReference type="SUPFAM" id="SSF50486">
    <property type="entry name" value="FMT C-terminal domain-like"/>
    <property type="match status" value="1"/>
</dbReference>
<organism evidence="17 18">
    <name type="scientific">Candidatus Coprenecus avistercoris</name>
    <dbReference type="NCBI Taxonomy" id="2840730"/>
    <lineage>
        <taxon>Bacteria</taxon>
        <taxon>Pseudomonadati</taxon>
        <taxon>Bacteroidota</taxon>
        <taxon>Bacteroidia</taxon>
        <taxon>Bacteroidales</taxon>
        <taxon>Rikenellaceae</taxon>
        <taxon>Rikenellaceae incertae sedis</taxon>
        <taxon>Candidatus Coprenecus</taxon>
    </lineage>
</organism>
<dbReference type="Proteomes" id="UP000886744">
    <property type="component" value="Unassembled WGS sequence"/>
</dbReference>
<dbReference type="InterPro" id="IPR002376">
    <property type="entry name" value="Formyl_transf_N"/>
</dbReference>
<protein>
    <recommendedName>
        <fullName evidence="5 13">Methionyl-tRNA formyltransferase</fullName>
        <ecNumber evidence="4 13">2.1.2.9</ecNumber>
    </recommendedName>
</protein>
<name>A0A9D1E2A0_9BACT</name>
<evidence type="ECO:0000256" key="6">
    <source>
        <dbReference type="ARBA" id="ARBA00022475"/>
    </source>
</evidence>
<feature type="transmembrane region" description="Helical" evidence="14">
    <location>
        <begin position="99"/>
        <end position="117"/>
    </location>
</feature>
<evidence type="ECO:0000256" key="8">
    <source>
        <dbReference type="ARBA" id="ARBA00022692"/>
    </source>
</evidence>
<evidence type="ECO:0000256" key="4">
    <source>
        <dbReference type="ARBA" id="ARBA00012261"/>
    </source>
</evidence>
<dbReference type="HAMAP" id="MF_00182">
    <property type="entry name" value="Formyl_trans"/>
    <property type="match status" value="1"/>
</dbReference>
<evidence type="ECO:0000259" key="16">
    <source>
        <dbReference type="Pfam" id="PF02911"/>
    </source>
</evidence>
<feature type="domain" description="Formyl transferase N-terminal" evidence="15">
    <location>
        <begin position="495"/>
        <end position="671"/>
    </location>
</feature>
<evidence type="ECO:0000313" key="17">
    <source>
        <dbReference type="EMBL" id="HIR63410.1"/>
    </source>
</evidence>
<dbReference type="GO" id="GO:0004479">
    <property type="term" value="F:methionyl-tRNA formyltransferase activity"/>
    <property type="evidence" value="ECO:0007669"/>
    <property type="project" value="UniProtKB-UniRule"/>
</dbReference>
<dbReference type="InterPro" id="IPR037022">
    <property type="entry name" value="Formyl_trans_C_sf"/>
</dbReference>
<feature type="transmembrane region" description="Helical" evidence="14">
    <location>
        <begin position="425"/>
        <end position="448"/>
    </location>
</feature>
<reference evidence="17" key="2">
    <citation type="journal article" date="2021" name="PeerJ">
        <title>Extensive microbial diversity within the chicken gut microbiome revealed by metagenomics and culture.</title>
        <authorList>
            <person name="Gilroy R."/>
            <person name="Ravi A."/>
            <person name="Getino M."/>
            <person name="Pursley I."/>
            <person name="Horton D.L."/>
            <person name="Alikhan N.F."/>
            <person name="Baker D."/>
            <person name="Gharbi K."/>
            <person name="Hall N."/>
            <person name="Watson M."/>
            <person name="Adriaenssens E.M."/>
            <person name="Foster-Nyarko E."/>
            <person name="Jarju S."/>
            <person name="Secka A."/>
            <person name="Antonio M."/>
            <person name="Oren A."/>
            <person name="Chaudhuri R.R."/>
            <person name="La Ragione R."/>
            <person name="Hildebrand F."/>
            <person name="Pallen M.J."/>
        </authorList>
    </citation>
    <scope>NUCLEOTIDE SEQUENCE</scope>
    <source>
        <strain evidence="17">ChiHjej13B12-12457</strain>
    </source>
</reference>
<evidence type="ECO:0000256" key="9">
    <source>
        <dbReference type="ARBA" id="ARBA00022917"/>
    </source>
</evidence>